<keyword evidence="2 4" id="KW-0040">ANK repeat</keyword>
<evidence type="ECO:0000313" key="7">
    <source>
        <dbReference type="Ensembl" id="ENSDCDP00010018178.1"/>
    </source>
</evidence>
<sequence length="463" mass="51343">MDLSQEGVLSVLVDGGGKVKNSELLRKFSDHLNGSDPAEKKRKRDLFKTFVNNVAVVKELDDGKHVVLRNRFQHLIAECTKTRRPDGEGKLEVGAAVASESPEEAEASSQESQDGDQGGAEQLVHPDSDGNSFSFIEMALQTTSSYDLKPKKALNFVLDQVTAINKSSPQGGVVYPGQKEMKSGQKPCALPLRMPVDGEADHSQKSTMDAVSQVGKQQGVQSSRNKRRTLEEGTSTGSLQSRKVSRSARGHSDDPERTEHEWLVRCAAGQWSQVYGLLLQDVHLAEKKDLISGFTALHWAAKAGNSDMACKIITLPQKSGRQVDVNTKTHAGYTPLHIAVIHNHEAIMALLVHDYGADKHIRDNSGKKPYHYLNKGVAAKTRELLGEPKAHHQEGVHEKEDAELPKGHSTLTRLFQPHTVGPKRRQKQREGFFSLYEEPKEEREEMLHCNMDHFCCPKTRCTN</sequence>
<evidence type="ECO:0000256" key="5">
    <source>
        <dbReference type="SAM" id="MobiDB-lite"/>
    </source>
</evidence>
<dbReference type="InterPro" id="IPR002110">
    <property type="entry name" value="Ankyrin_rpt"/>
</dbReference>
<organism evidence="7 8">
    <name type="scientific">Denticeps clupeoides</name>
    <name type="common">denticle herring</name>
    <dbReference type="NCBI Taxonomy" id="299321"/>
    <lineage>
        <taxon>Eukaryota</taxon>
        <taxon>Metazoa</taxon>
        <taxon>Chordata</taxon>
        <taxon>Craniata</taxon>
        <taxon>Vertebrata</taxon>
        <taxon>Euteleostomi</taxon>
        <taxon>Actinopterygii</taxon>
        <taxon>Neopterygii</taxon>
        <taxon>Teleostei</taxon>
        <taxon>Clupei</taxon>
        <taxon>Clupeiformes</taxon>
        <taxon>Denticipitoidei</taxon>
        <taxon>Denticipitidae</taxon>
        <taxon>Denticeps</taxon>
    </lineage>
</organism>
<evidence type="ECO:0000256" key="2">
    <source>
        <dbReference type="ARBA" id="ARBA00023043"/>
    </source>
</evidence>
<evidence type="ECO:0000256" key="3">
    <source>
        <dbReference type="ARBA" id="ARBA00038122"/>
    </source>
</evidence>
<dbReference type="InterPro" id="IPR036770">
    <property type="entry name" value="Ankyrin_rpt-contain_sf"/>
</dbReference>
<keyword evidence="1" id="KW-0677">Repeat</keyword>
<dbReference type="SMART" id="SM00248">
    <property type="entry name" value="ANK"/>
    <property type="match status" value="2"/>
</dbReference>
<feature type="compositionally biased region" description="Polar residues" evidence="5">
    <location>
        <begin position="232"/>
        <end position="242"/>
    </location>
</feature>
<feature type="repeat" description="ANK" evidence="4">
    <location>
        <begin position="292"/>
        <end position="328"/>
    </location>
</feature>
<protein>
    <recommendedName>
        <fullName evidence="6">SOWAHA-C winged helix-turn-helix domain-containing protein</fullName>
    </recommendedName>
</protein>
<feature type="compositionally biased region" description="Low complexity" evidence="5">
    <location>
        <begin position="211"/>
        <end position="223"/>
    </location>
</feature>
<evidence type="ECO:0000256" key="4">
    <source>
        <dbReference type="PROSITE-ProRule" id="PRU00023"/>
    </source>
</evidence>
<feature type="region of interest" description="Disordered" evidence="5">
    <location>
        <begin position="84"/>
        <end position="130"/>
    </location>
</feature>
<dbReference type="PANTHER" id="PTHR14491">
    <property type="entry name" value="SOSONDOWAH, ISOFORM G"/>
    <property type="match status" value="1"/>
</dbReference>
<name>A0AAY4BB35_9TELE</name>
<feature type="domain" description="SOWAHA-C winged helix-turn-helix" evidence="6">
    <location>
        <begin position="2"/>
        <end position="85"/>
    </location>
</feature>
<accession>A0AAY4BB35</accession>
<dbReference type="Proteomes" id="UP000694580">
    <property type="component" value="Chromosome 6"/>
</dbReference>
<dbReference type="InterPro" id="IPR058889">
    <property type="entry name" value="WHD_SOWAHA-C"/>
</dbReference>
<dbReference type="Pfam" id="PF25877">
    <property type="entry name" value="WHD_SOWAH"/>
    <property type="match status" value="1"/>
</dbReference>
<dbReference type="PROSITE" id="PS50088">
    <property type="entry name" value="ANK_REPEAT"/>
    <property type="match status" value="2"/>
</dbReference>
<feature type="region of interest" description="Disordered" evidence="5">
    <location>
        <begin position="389"/>
        <end position="410"/>
    </location>
</feature>
<evidence type="ECO:0000256" key="1">
    <source>
        <dbReference type="ARBA" id="ARBA00022737"/>
    </source>
</evidence>
<dbReference type="AlphaFoldDB" id="A0AAY4BB35"/>
<comment type="similarity">
    <text evidence="3">Belongs to the SOWAH family.</text>
</comment>
<evidence type="ECO:0000259" key="6">
    <source>
        <dbReference type="Pfam" id="PF25877"/>
    </source>
</evidence>
<feature type="compositionally biased region" description="Basic and acidic residues" evidence="5">
    <location>
        <begin position="389"/>
        <end position="406"/>
    </location>
</feature>
<reference evidence="7" key="3">
    <citation type="submission" date="2025-09" db="UniProtKB">
        <authorList>
            <consortium name="Ensembl"/>
        </authorList>
    </citation>
    <scope>IDENTIFICATION</scope>
</reference>
<proteinExistence type="inferred from homology"/>
<reference evidence="7 8" key="1">
    <citation type="submission" date="2020-06" db="EMBL/GenBank/DDBJ databases">
        <authorList>
            <consortium name="Wellcome Sanger Institute Data Sharing"/>
        </authorList>
    </citation>
    <scope>NUCLEOTIDE SEQUENCE [LARGE SCALE GENOMIC DNA]</scope>
</reference>
<dbReference type="GeneTree" id="ENSGT00950000183003"/>
<reference evidence="7" key="2">
    <citation type="submission" date="2025-08" db="UniProtKB">
        <authorList>
            <consortium name="Ensembl"/>
        </authorList>
    </citation>
    <scope>IDENTIFICATION</scope>
</reference>
<dbReference type="PROSITE" id="PS50297">
    <property type="entry name" value="ANK_REP_REGION"/>
    <property type="match status" value="1"/>
</dbReference>
<keyword evidence="8" id="KW-1185">Reference proteome</keyword>
<dbReference type="Ensembl" id="ENSDCDT00010019252.1">
    <property type="protein sequence ID" value="ENSDCDP00010018178.1"/>
    <property type="gene ID" value="ENSDCDG00010008277.1"/>
</dbReference>
<dbReference type="PANTHER" id="PTHR14491:SF2">
    <property type="entry name" value="ANKYRIN REPEAT DOMAIN-CONTAINING PROTEIN SOWAHA"/>
    <property type="match status" value="1"/>
</dbReference>
<feature type="repeat" description="ANK" evidence="4">
    <location>
        <begin position="331"/>
        <end position="364"/>
    </location>
</feature>
<feature type="region of interest" description="Disordered" evidence="5">
    <location>
        <begin position="167"/>
        <end position="257"/>
    </location>
</feature>
<dbReference type="Pfam" id="PF12796">
    <property type="entry name" value="Ank_2"/>
    <property type="match status" value="1"/>
</dbReference>
<gene>
    <name evidence="7" type="primary">LOC114792000</name>
</gene>
<dbReference type="SUPFAM" id="SSF48403">
    <property type="entry name" value="Ankyrin repeat"/>
    <property type="match status" value="1"/>
</dbReference>
<dbReference type="Gene3D" id="1.25.40.20">
    <property type="entry name" value="Ankyrin repeat-containing domain"/>
    <property type="match status" value="1"/>
</dbReference>
<evidence type="ECO:0000313" key="8">
    <source>
        <dbReference type="Proteomes" id="UP000694580"/>
    </source>
</evidence>